<gene>
    <name evidence="6" type="ORF">GCM10007916_26400</name>
</gene>
<keyword evidence="4" id="KW-0804">Transcription</keyword>
<dbReference type="PANTHER" id="PTHR30537">
    <property type="entry name" value="HTH-TYPE TRANSCRIPTIONAL REGULATOR"/>
    <property type="match status" value="1"/>
</dbReference>
<dbReference type="Pfam" id="PF00126">
    <property type="entry name" value="HTH_1"/>
    <property type="match status" value="1"/>
</dbReference>
<keyword evidence="3" id="KW-0238">DNA-binding</keyword>
<evidence type="ECO:0000256" key="3">
    <source>
        <dbReference type="ARBA" id="ARBA00023125"/>
    </source>
</evidence>
<evidence type="ECO:0000313" key="6">
    <source>
        <dbReference type="EMBL" id="GLS91571.1"/>
    </source>
</evidence>
<dbReference type="InterPro" id="IPR000847">
    <property type="entry name" value="LysR_HTH_N"/>
</dbReference>
<dbReference type="PRINTS" id="PR00039">
    <property type="entry name" value="HTHLYSR"/>
</dbReference>
<dbReference type="PANTHER" id="PTHR30537:SF26">
    <property type="entry name" value="GLYCINE CLEAVAGE SYSTEM TRANSCRIPTIONAL ACTIVATOR"/>
    <property type="match status" value="1"/>
</dbReference>
<evidence type="ECO:0000313" key="7">
    <source>
        <dbReference type="Proteomes" id="UP001157353"/>
    </source>
</evidence>
<keyword evidence="2" id="KW-0805">Transcription regulation</keyword>
<keyword evidence="7" id="KW-1185">Reference proteome</keyword>
<dbReference type="InterPro" id="IPR058163">
    <property type="entry name" value="LysR-type_TF_proteobact-type"/>
</dbReference>
<dbReference type="SUPFAM" id="SSF53850">
    <property type="entry name" value="Periplasmic binding protein-like II"/>
    <property type="match status" value="1"/>
</dbReference>
<comment type="caution">
    <text evidence="6">The sequence shown here is derived from an EMBL/GenBank/DDBJ whole genome shotgun (WGS) entry which is preliminary data.</text>
</comment>
<feature type="domain" description="HTH lysR-type" evidence="5">
    <location>
        <begin position="5"/>
        <end position="62"/>
    </location>
</feature>
<evidence type="ECO:0000259" key="5">
    <source>
        <dbReference type="PROSITE" id="PS50931"/>
    </source>
</evidence>
<accession>A0ABQ6E2D1</accession>
<evidence type="ECO:0000256" key="2">
    <source>
        <dbReference type="ARBA" id="ARBA00023015"/>
    </source>
</evidence>
<dbReference type="RefSeq" id="WP_284204681.1">
    <property type="nucleotide sequence ID" value="NZ_BSPQ01000013.1"/>
</dbReference>
<comment type="similarity">
    <text evidence="1">Belongs to the LysR transcriptional regulatory family.</text>
</comment>
<dbReference type="Gene3D" id="1.10.10.10">
    <property type="entry name" value="Winged helix-like DNA-binding domain superfamily/Winged helix DNA-binding domain"/>
    <property type="match status" value="1"/>
</dbReference>
<dbReference type="SUPFAM" id="SSF46785">
    <property type="entry name" value="Winged helix' DNA-binding domain"/>
    <property type="match status" value="1"/>
</dbReference>
<dbReference type="Gene3D" id="3.40.190.10">
    <property type="entry name" value="Periplasmic binding protein-like II"/>
    <property type="match status" value="2"/>
</dbReference>
<dbReference type="CDD" id="cd08432">
    <property type="entry name" value="PBP2_GcdR_TrpI_HvrB_AmpR_like"/>
    <property type="match status" value="1"/>
</dbReference>
<protein>
    <submittedName>
        <fullName evidence="6">Transcriptional regulator</fullName>
    </submittedName>
</protein>
<dbReference type="InterPro" id="IPR036388">
    <property type="entry name" value="WH-like_DNA-bd_sf"/>
</dbReference>
<dbReference type="Proteomes" id="UP001157353">
    <property type="component" value="Unassembled WGS sequence"/>
</dbReference>
<dbReference type="PROSITE" id="PS50931">
    <property type="entry name" value="HTH_LYSR"/>
    <property type="match status" value="1"/>
</dbReference>
<name>A0ABQ6E2D1_9GAMM</name>
<organism evidence="6 7">
    <name type="scientific">Psychromonas marina</name>
    <dbReference type="NCBI Taxonomy" id="88364"/>
    <lineage>
        <taxon>Bacteria</taxon>
        <taxon>Pseudomonadati</taxon>
        <taxon>Pseudomonadota</taxon>
        <taxon>Gammaproteobacteria</taxon>
        <taxon>Alteromonadales</taxon>
        <taxon>Psychromonadaceae</taxon>
        <taxon>Psychromonas</taxon>
    </lineage>
</organism>
<reference evidence="7" key="1">
    <citation type="journal article" date="2019" name="Int. J. Syst. Evol. Microbiol.">
        <title>The Global Catalogue of Microorganisms (GCM) 10K type strain sequencing project: providing services to taxonomists for standard genome sequencing and annotation.</title>
        <authorList>
            <consortium name="The Broad Institute Genomics Platform"/>
            <consortium name="The Broad Institute Genome Sequencing Center for Infectious Disease"/>
            <person name="Wu L."/>
            <person name="Ma J."/>
        </authorList>
    </citation>
    <scope>NUCLEOTIDE SEQUENCE [LARGE SCALE GENOMIC DNA]</scope>
    <source>
        <strain evidence="7">NBRC 103166</strain>
    </source>
</reference>
<dbReference type="EMBL" id="BSPQ01000013">
    <property type="protein sequence ID" value="GLS91571.1"/>
    <property type="molecule type" value="Genomic_DNA"/>
</dbReference>
<dbReference type="InterPro" id="IPR036390">
    <property type="entry name" value="WH_DNA-bd_sf"/>
</dbReference>
<evidence type="ECO:0000256" key="1">
    <source>
        <dbReference type="ARBA" id="ARBA00009437"/>
    </source>
</evidence>
<proteinExistence type="inferred from homology"/>
<evidence type="ECO:0000256" key="4">
    <source>
        <dbReference type="ARBA" id="ARBA00023163"/>
    </source>
</evidence>
<dbReference type="Pfam" id="PF03466">
    <property type="entry name" value="LysR_substrate"/>
    <property type="match status" value="1"/>
</dbReference>
<dbReference type="InterPro" id="IPR005119">
    <property type="entry name" value="LysR_subst-bd"/>
</dbReference>
<sequence length="293" mass="33546">MRYLPPLNALRAFEAAARHQNLSKAADELNVSRTAVSQQVKQLELYLNATLFIRQGSSLQLTDQATHYLPLLSNSFDALSNGTINLFERNKKQQLTLRIAQSFCQQWLLPRLADFKRQHPDVTIKMLTTNQLYPQQNDNVDIEIINGYGDWSQPDSIKLSDESWIVVASPSLQKQLDLQTLEDMALTEKITTFGYHEKWQDWFDLQHFKGKVNEPTLQFESSQLAIEAALNGLGILFVRSLLVENELKEGRLVKLSDVSLSSKSCHYLLCQPVNLHKKVVKDFKQWLLAGFSR</sequence>